<sequence length="89" mass="9428">MAHSAGLHPATVTGVLDRLERAGFIGRERSRNDRRAVVVHAGPDRLSEAYGMNGEMDGICADYTTAELQVLADFCSAALTRAVAPPADS</sequence>
<organism evidence="3 4">
    <name type="scientific">Antrihabitans spumae</name>
    <dbReference type="NCBI Taxonomy" id="3373370"/>
    <lineage>
        <taxon>Bacteria</taxon>
        <taxon>Bacillati</taxon>
        <taxon>Actinomycetota</taxon>
        <taxon>Actinomycetes</taxon>
        <taxon>Mycobacteriales</taxon>
        <taxon>Nocardiaceae</taxon>
        <taxon>Antrihabitans</taxon>
    </lineage>
</organism>
<keyword evidence="5" id="KW-1185">Reference proteome</keyword>
<evidence type="ECO:0000313" key="2">
    <source>
        <dbReference type="EMBL" id="MFH5231047.1"/>
    </source>
</evidence>
<dbReference type="InterPro" id="IPR000835">
    <property type="entry name" value="HTH_MarR-typ"/>
</dbReference>
<feature type="domain" description="HTH marR-type" evidence="1">
    <location>
        <begin position="2"/>
        <end position="37"/>
    </location>
</feature>
<dbReference type="Pfam" id="PF01047">
    <property type="entry name" value="MarR"/>
    <property type="match status" value="1"/>
</dbReference>
<dbReference type="Proteomes" id="UP001609219">
    <property type="component" value="Unassembled WGS sequence"/>
</dbReference>
<dbReference type="InterPro" id="IPR036388">
    <property type="entry name" value="WH-like_DNA-bd_sf"/>
</dbReference>
<dbReference type="Proteomes" id="UP001609176">
    <property type="component" value="Unassembled WGS sequence"/>
</dbReference>
<evidence type="ECO:0000313" key="5">
    <source>
        <dbReference type="Proteomes" id="UP001609219"/>
    </source>
</evidence>
<proteinExistence type="predicted"/>
<dbReference type="RefSeq" id="WP_395126373.1">
    <property type="nucleotide sequence ID" value="NZ_JBIMSN010000097.1"/>
</dbReference>
<dbReference type="EMBL" id="JBIMSN010000097">
    <property type="protein sequence ID" value="MFH5231047.1"/>
    <property type="molecule type" value="Genomic_DNA"/>
</dbReference>
<dbReference type="InterPro" id="IPR036390">
    <property type="entry name" value="WH_DNA-bd_sf"/>
</dbReference>
<comment type="caution">
    <text evidence="3">The sequence shown here is derived from an EMBL/GenBank/DDBJ whole genome shotgun (WGS) entry which is preliminary data.</text>
</comment>
<accession>A0ABW7KX41</accession>
<dbReference type="EMBL" id="JBIMSP010000085">
    <property type="protein sequence ID" value="MFH5245612.1"/>
    <property type="molecule type" value="Genomic_DNA"/>
</dbReference>
<evidence type="ECO:0000259" key="1">
    <source>
        <dbReference type="Pfam" id="PF01047"/>
    </source>
</evidence>
<evidence type="ECO:0000313" key="3">
    <source>
        <dbReference type="EMBL" id="MFH5245612.1"/>
    </source>
</evidence>
<dbReference type="SUPFAM" id="SSF46785">
    <property type="entry name" value="Winged helix' DNA-binding domain"/>
    <property type="match status" value="1"/>
</dbReference>
<reference evidence="4 5" key="1">
    <citation type="submission" date="2024-10" db="EMBL/GenBank/DDBJ databases">
        <authorList>
            <person name="Riesco R."/>
        </authorList>
    </citation>
    <scope>NUCLEOTIDE SEQUENCE [LARGE SCALE GENOMIC DNA]</scope>
    <source>
        <strain evidence="3 4">NCIMB 15448</strain>
        <strain evidence="2 5">NCIMB 15450</strain>
    </source>
</reference>
<protein>
    <submittedName>
        <fullName evidence="3">MarR family transcriptional regulator</fullName>
    </submittedName>
</protein>
<gene>
    <name evidence="3" type="ORF">ACHIPV_27605</name>
    <name evidence="2" type="ORF">ACHIRB_21135</name>
</gene>
<name>A0ABW7KX41_9NOCA</name>
<evidence type="ECO:0000313" key="4">
    <source>
        <dbReference type="Proteomes" id="UP001609176"/>
    </source>
</evidence>
<dbReference type="Gene3D" id="1.10.10.10">
    <property type="entry name" value="Winged helix-like DNA-binding domain superfamily/Winged helix DNA-binding domain"/>
    <property type="match status" value="1"/>
</dbReference>